<dbReference type="CDD" id="cd00093">
    <property type="entry name" value="HTH_XRE"/>
    <property type="match status" value="1"/>
</dbReference>
<dbReference type="Pfam" id="PF13464">
    <property type="entry name" value="RodZ_C"/>
    <property type="match status" value="1"/>
</dbReference>
<dbReference type="InterPro" id="IPR050400">
    <property type="entry name" value="Bact_Cytoskel_RodZ"/>
</dbReference>
<dbReference type="InterPro" id="IPR025194">
    <property type="entry name" value="RodZ-like_C"/>
</dbReference>
<dbReference type="InterPro" id="IPR010982">
    <property type="entry name" value="Lambda_DNA-bd_dom_sf"/>
</dbReference>
<keyword evidence="2" id="KW-1133">Transmembrane helix</keyword>
<evidence type="ECO:0000256" key="2">
    <source>
        <dbReference type="SAM" id="Phobius"/>
    </source>
</evidence>
<dbReference type="RefSeq" id="WP_130597910.1">
    <property type="nucleotide sequence ID" value="NZ_CP036200.1"/>
</dbReference>
<dbReference type="PANTHER" id="PTHR34475:SF1">
    <property type="entry name" value="CYTOSKELETON PROTEIN RODZ"/>
    <property type="match status" value="1"/>
</dbReference>
<dbReference type="PROSITE" id="PS50943">
    <property type="entry name" value="HTH_CROC1"/>
    <property type="match status" value="1"/>
</dbReference>
<keyword evidence="2" id="KW-0812">Transmembrane</keyword>
<dbReference type="SUPFAM" id="SSF47413">
    <property type="entry name" value="lambda repressor-like DNA-binding domains"/>
    <property type="match status" value="1"/>
</dbReference>
<accession>A0A411PED8</accession>
<proteinExistence type="predicted"/>
<dbReference type="AlphaFoldDB" id="A0A411PED8"/>
<sequence>MNDQKELEQDQQTELLEEVATAGAILRNARENKGLSIDAVAIALNLRPQVLENIENDNFGDDSSTTYMRGYIRNYAKHIEADLAAITSCLDQQLPESTPPTMQSFSRKTKRQARDSQVKWFGYVIALVLLGLMVTWWVQKDDKFAVNDFSQPSIEEIEAEKTAIRQSPEQELVAQIVAEQADTPVEVDSGDTLAMSAEQAESMQLTTSTTERAASSAEPLSTSNDVASTDAARRDTASRDTDDANNAVAEVTQAAVVDQNVVGAASIGFTLTGDSWINVTDANGKVIVDGVKSSAREVKANGVSPLKVIIGAPQFVTMTFNDQAVDLSGYREGQVARLTLPQSR</sequence>
<dbReference type="GO" id="GO:0003677">
    <property type="term" value="F:DNA binding"/>
    <property type="evidence" value="ECO:0007669"/>
    <property type="project" value="InterPro"/>
</dbReference>
<evidence type="ECO:0000313" key="5">
    <source>
        <dbReference type="Proteomes" id="UP000291106"/>
    </source>
</evidence>
<dbReference type="Proteomes" id="UP000291106">
    <property type="component" value="Chromosome"/>
</dbReference>
<name>A0A411PED8_9GAMM</name>
<keyword evidence="2" id="KW-0472">Membrane</keyword>
<gene>
    <name evidence="4" type="ORF">EXU30_03910</name>
</gene>
<reference evidence="4 5" key="1">
    <citation type="submission" date="2019-02" db="EMBL/GenBank/DDBJ databases">
        <title>Shewanella sp. D4-2 isolated from Dokdo Island.</title>
        <authorList>
            <person name="Baek K."/>
        </authorList>
    </citation>
    <scope>NUCLEOTIDE SEQUENCE [LARGE SCALE GENOMIC DNA]</scope>
    <source>
        <strain evidence="4 5">D4-2</strain>
    </source>
</reference>
<evidence type="ECO:0000313" key="4">
    <source>
        <dbReference type="EMBL" id="QBF81936.1"/>
    </source>
</evidence>
<feature type="transmembrane region" description="Helical" evidence="2">
    <location>
        <begin position="120"/>
        <end position="138"/>
    </location>
</feature>
<feature type="region of interest" description="Disordered" evidence="1">
    <location>
        <begin position="199"/>
        <end position="244"/>
    </location>
</feature>
<evidence type="ECO:0000256" key="1">
    <source>
        <dbReference type="SAM" id="MobiDB-lite"/>
    </source>
</evidence>
<dbReference type="KEGG" id="smai:EXU30_03910"/>
<feature type="domain" description="HTH cro/C1-type" evidence="3">
    <location>
        <begin position="26"/>
        <end position="58"/>
    </location>
</feature>
<dbReference type="EMBL" id="CP036200">
    <property type="protein sequence ID" value="QBF81936.1"/>
    <property type="molecule type" value="Genomic_DNA"/>
</dbReference>
<evidence type="ECO:0000259" key="3">
    <source>
        <dbReference type="PROSITE" id="PS50943"/>
    </source>
</evidence>
<dbReference type="Pfam" id="PF13413">
    <property type="entry name" value="HTH_25"/>
    <property type="match status" value="1"/>
</dbReference>
<keyword evidence="5" id="KW-1185">Reference proteome</keyword>
<protein>
    <submittedName>
        <fullName evidence="4">DUF4115 domain-containing protein</fullName>
    </submittedName>
</protein>
<dbReference type="OrthoDB" id="9790252at2"/>
<dbReference type="InterPro" id="IPR001387">
    <property type="entry name" value="Cro/C1-type_HTH"/>
</dbReference>
<dbReference type="PANTHER" id="PTHR34475">
    <property type="match status" value="1"/>
</dbReference>
<feature type="compositionally biased region" description="Basic and acidic residues" evidence="1">
    <location>
        <begin position="231"/>
        <end position="242"/>
    </location>
</feature>
<organism evidence="4 5">
    <name type="scientific">Shewanella maritima</name>
    <dbReference type="NCBI Taxonomy" id="2520507"/>
    <lineage>
        <taxon>Bacteria</taxon>
        <taxon>Pseudomonadati</taxon>
        <taxon>Pseudomonadota</taxon>
        <taxon>Gammaproteobacteria</taxon>
        <taxon>Alteromonadales</taxon>
        <taxon>Shewanellaceae</taxon>
        <taxon>Shewanella</taxon>
    </lineage>
</organism>
<dbReference type="Gene3D" id="1.10.260.40">
    <property type="entry name" value="lambda repressor-like DNA-binding domains"/>
    <property type="match status" value="1"/>
</dbReference>
<feature type="compositionally biased region" description="Low complexity" evidence="1">
    <location>
        <begin position="206"/>
        <end position="218"/>
    </location>
</feature>